<gene>
    <name evidence="1" type="ORF">V5F30_05755</name>
</gene>
<protein>
    <submittedName>
        <fullName evidence="1">Uncharacterized protein</fullName>
    </submittedName>
</protein>
<accession>A0ABW6ZD33</accession>
<reference evidence="1 2" key="1">
    <citation type="submission" date="2024-02" db="EMBL/GenBank/DDBJ databases">
        <title>Expansion and revision of Xanthobacter and proposal of Roseixanthobacter gen. nov.</title>
        <authorList>
            <person name="Soltysiak M.P.M."/>
            <person name="Jalihal A."/>
            <person name="Ory A."/>
            <person name="Chrisophersen C."/>
            <person name="Lee A.D."/>
            <person name="Boulton J."/>
            <person name="Springer M."/>
        </authorList>
    </citation>
    <scope>NUCLEOTIDE SEQUENCE [LARGE SCALE GENOMIC DNA]</scope>
    <source>
        <strain evidence="1 2">CB5</strain>
    </source>
</reference>
<dbReference type="EMBL" id="JBAFUR010000001">
    <property type="protein sequence ID" value="MFG1251697.1"/>
    <property type="molecule type" value="Genomic_DNA"/>
</dbReference>
<name>A0ABW6ZD33_9HYPH</name>
<comment type="caution">
    <text evidence="1">The sequence shown here is derived from an EMBL/GenBank/DDBJ whole genome shotgun (WGS) entry which is preliminary data.</text>
</comment>
<organism evidence="1 2">
    <name type="scientific">Xanthobacter aminoxidans</name>
    <dbReference type="NCBI Taxonomy" id="186280"/>
    <lineage>
        <taxon>Bacteria</taxon>
        <taxon>Pseudomonadati</taxon>
        <taxon>Pseudomonadota</taxon>
        <taxon>Alphaproteobacteria</taxon>
        <taxon>Hyphomicrobiales</taxon>
        <taxon>Xanthobacteraceae</taxon>
        <taxon>Xanthobacter</taxon>
    </lineage>
</organism>
<evidence type="ECO:0000313" key="2">
    <source>
        <dbReference type="Proteomes" id="UP001604043"/>
    </source>
</evidence>
<proteinExistence type="predicted"/>
<evidence type="ECO:0000313" key="1">
    <source>
        <dbReference type="EMBL" id="MFG1251697.1"/>
    </source>
</evidence>
<sequence>MTAAHPDRAIARDLGDLILAGCGVGGAAADDFEQLRDFIAHEALDLRLVETFAGSLTLARCAFSPPPRRFHLDPAGDLAVVVEALEIEHGERWIVDHVAWPNDRPSEFATAAGRTDLLGADQIDNLASFYGGRPLRVHRHPLSWLRAGCCGVVVLDERRAGARLAAALGNLLAEDLAHARELHRLMGRAFPTSRIRVPASSIHRGAA</sequence>
<dbReference type="RefSeq" id="WP_394005866.1">
    <property type="nucleotide sequence ID" value="NZ_JBAFUR010000001.1"/>
</dbReference>
<dbReference type="Proteomes" id="UP001604043">
    <property type="component" value="Unassembled WGS sequence"/>
</dbReference>
<keyword evidence="2" id="KW-1185">Reference proteome</keyword>